<evidence type="ECO:0000256" key="5">
    <source>
        <dbReference type="ARBA" id="ARBA00023136"/>
    </source>
</evidence>
<feature type="transmembrane region" description="Helical" evidence="6">
    <location>
        <begin position="44"/>
        <end position="67"/>
    </location>
</feature>
<sequence>MESPTQLHANSLGVTESTIMGIAGTAPAYSIEITTSTIIATAGVLSPASILTCGLIMFGIAFAFINLNRALASAGTSYSWVTMVFGKSLGFFAGWALLVLCCVFMVSAMIPAANATLLIFKPELMNNVHYVTVIAALWLTAVSLVVVKGIKLTSYVQVIMTLVEGVILLAVIVMAFIVFPQAPAHAFSWHWFNPFAFSPELFANGALVAIFFYYGWDVTMNLSEETKDPNKTPGRATFWTMIFLMTFFLVFITITLLGLSDDEIQHYNTNIIFGIAEKLLGKTWGYVAIIAVLLSTIGTVETQMLQFTRTLFAKGRGGALHPRYSKLHPRWQTPHIAIFLIWLAGMAMLFVSSYLPTINEILKASIAAIGFQICFYLGLTGLACAWYYRAMIGKGPWQAVTHVVWPASSGLFLFFIALYSIPTFDWVTNVVGMGGIAIGVVPLLLNRKTIWKAAN</sequence>
<comment type="subcellular location">
    <subcellularLocation>
        <location evidence="1">Cell membrane</location>
        <topology evidence="1">Multi-pass membrane protein</topology>
    </subcellularLocation>
</comment>
<keyword evidence="2" id="KW-1003">Cell membrane</keyword>
<feature type="transmembrane region" description="Helical" evidence="6">
    <location>
        <begin position="426"/>
        <end position="445"/>
    </location>
</feature>
<evidence type="ECO:0000313" key="8">
    <source>
        <dbReference type="Proteomes" id="UP001363010"/>
    </source>
</evidence>
<dbReference type="InterPro" id="IPR050367">
    <property type="entry name" value="APC_superfamily"/>
</dbReference>
<feature type="transmembrane region" description="Helical" evidence="6">
    <location>
        <begin position="88"/>
        <end position="110"/>
    </location>
</feature>
<feature type="transmembrane region" description="Helical" evidence="6">
    <location>
        <begin position="400"/>
        <end position="420"/>
    </location>
</feature>
<dbReference type="Proteomes" id="UP001363010">
    <property type="component" value="Unassembled WGS sequence"/>
</dbReference>
<feature type="transmembrane region" description="Helical" evidence="6">
    <location>
        <begin position="159"/>
        <end position="179"/>
    </location>
</feature>
<keyword evidence="4 6" id="KW-1133">Transmembrane helix</keyword>
<accession>A0ABU8WCU6</accession>
<dbReference type="Gene3D" id="1.20.1740.10">
    <property type="entry name" value="Amino acid/polyamine transporter I"/>
    <property type="match status" value="1"/>
</dbReference>
<keyword evidence="5 6" id="KW-0472">Membrane</keyword>
<dbReference type="PIRSF" id="PIRSF006060">
    <property type="entry name" value="AA_transporter"/>
    <property type="match status" value="1"/>
</dbReference>
<reference evidence="7 8" key="1">
    <citation type="submission" date="2024-03" db="EMBL/GenBank/DDBJ databases">
        <title>Novel species of the genus Variovorax.</title>
        <authorList>
            <person name="Liu Q."/>
            <person name="Xin Y.-H."/>
        </authorList>
    </citation>
    <scope>NUCLEOTIDE SEQUENCE [LARGE SCALE GENOMIC DNA]</scope>
    <source>
        <strain evidence="7 8">KACC 18501</strain>
    </source>
</reference>
<proteinExistence type="predicted"/>
<comment type="caution">
    <text evidence="7">The sequence shown here is derived from an EMBL/GenBank/DDBJ whole genome shotgun (WGS) entry which is preliminary data.</text>
</comment>
<feature type="transmembrane region" description="Helical" evidence="6">
    <location>
        <begin position="279"/>
        <end position="300"/>
    </location>
</feature>
<feature type="transmembrane region" description="Helical" evidence="6">
    <location>
        <begin position="336"/>
        <end position="355"/>
    </location>
</feature>
<dbReference type="RefSeq" id="WP_340368212.1">
    <property type="nucleotide sequence ID" value="NZ_JBBKZV010000054.1"/>
</dbReference>
<feature type="transmembrane region" description="Helical" evidence="6">
    <location>
        <begin position="361"/>
        <end position="388"/>
    </location>
</feature>
<dbReference type="EMBL" id="JBBKZV010000054">
    <property type="protein sequence ID" value="MEJ8827182.1"/>
    <property type="molecule type" value="Genomic_DNA"/>
</dbReference>
<feature type="transmembrane region" description="Helical" evidence="6">
    <location>
        <begin position="191"/>
        <end position="216"/>
    </location>
</feature>
<feature type="transmembrane region" description="Helical" evidence="6">
    <location>
        <begin position="130"/>
        <end position="147"/>
    </location>
</feature>
<organism evidence="7 8">
    <name type="scientific">Variovorax humicola</name>
    <dbReference type="NCBI Taxonomy" id="1769758"/>
    <lineage>
        <taxon>Bacteria</taxon>
        <taxon>Pseudomonadati</taxon>
        <taxon>Pseudomonadota</taxon>
        <taxon>Betaproteobacteria</taxon>
        <taxon>Burkholderiales</taxon>
        <taxon>Comamonadaceae</taxon>
        <taxon>Variovorax</taxon>
    </lineage>
</organism>
<name>A0ABU8WCU6_9BURK</name>
<evidence type="ECO:0000256" key="2">
    <source>
        <dbReference type="ARBA" id="ARBA00022475"/>
    </source>
</evidence>
<keyword evidence="3 6" id="KW-0812">Transmembrane</keyword>
<evidence type="ECO:0000313" key="7">
    <source>
        <dbReference type="EMBL" id="MEJ8827182.1"/>
    </source>
</evidence>
<dbReference type="Pfam" id="PF13520">
    <property type="entry name" value="AA_permease_2"/>
    <property type="match status" value="1"/>
</dbReference>
<gene>
    <name evidence="7" type="ORF">WKW80_35235</name>
</gene>
<dbReference type="PANTHER" id="PTHR42770:SF7">
    <property type="entry name" value="MEMBRANE PROTEIN"/>
    <property type="match status" value="1"/>
</dbReference>
<keyword evidence="8" id="KW-1185">Reference proteome</keyword>
<dbReference type="PANTHER" id="PTHR42770">
    <property type="entry name" value="AMINO ACID TRANSPORTER-RELATED"/>
    <property type="match status" value="1"/>
</dbReference>
<protein>
    <submittedName>
        <fullName evidence="7">APC family permease</fullName>
    </submittedName>
</protein>
<dbReference type="InterPro" id="IPR002293">
    <property type="entry name" value="AA/rel_permease1"/>
</dbReference>
<evidence type="ECO:0000256" key="4">
    <source>
        <dbReference type="ARBA" id="ARBA00022989"/>
    </source>
</evidence>
<evidence type="ECO:0000256" key="6">
    <source>
        <dbReference type="SAM" id="Phobius"/>
    </source>
</evidence>
<feature type="transmembrane region" description="Helical" evidence="6">
    <location>
        <begin position="236"/>
        <end position="259"/>
    </location>
</feature>
<evidence type="ECO:0000256" key="3">
    <source>
        <dbReference type="ARBA" id="ARBA00022692"/>
    </source>
</evidence>
<evidence type="ECO:0000256" key="1">
    <source>
        <dbReference type="ARBA" id="ARBA00004651"/>
    </source>
</evidence>